<sequence length="115" mass="13464">MSNYELGHIYYIDKAFEDDPSQSKRRPAIIVDIDEQNDTIYTLVATTSQGRKDPPKHYDQFKHPIINWRKSGFTEPSWALCYSVVELPKEALLDFVGTMDDRDYDRLLDFLESLD</sequence>
<gene>
    <name evidence="3" type="ORF">H7U08_12930</name>
</gene>
<evidence type="ECO:0000313" key="3">
    <source>
        <dbReference type="EMBL" id="MBY0037451.1"/>
    </source>
</evidence>
<comment type="similarity">
    <text evidence="1">Belongs to the PemK/MazF family.</text>
</comment>
<evidence type="ECO:0000256" key="2">
    <source>
        <dbReference type="ARBA" id="ARBA00022649"/>
    </source>
</evidence>
<dbReference type="Gene3D" id="2.30.30.110">
    <property type="match status" value="1"/>
</dbReference>
<reference evidence="3" key="1">
    <citation type="submission" date="2020-08" db="EMBL/GenBank/DDBJ databases">
        <title>Fungal Genomes of the International Space Station.</title>
        <authorList>
            <person name="Seuylemezian A."/>
            <person name="Singh N.K."/>
            <person name="Wood J."/>
            <person name="Venkateswaran K."/>
        </authorList>
    </citation>
    <scope>NUCLEOTIDE SEQUENCE</scope>
    <source>
        <strain evidence="3">I2-B2</strain>
    </source>
</reference>
<proteinExistence type="inferred from homology"/>
<dbReference type="SUPFAM" id="SSF50118">
    <property type="entry name" value="Cell growth inhibitor/plasmid maintenance toxic component"/>
    <property type="match status" value="1"/>
</dbReference>
<keyword evidence="2" id="KW-1277">Toxin-antitoxin system</keyword>
<name>A0AAW4QTY6_BACCE</name>
<dbReference type="Proteomes" id="UP001197806">
    <property type="component" value="Unassembled WGS sequence"/>
</dbReference>
<accession>A0AAW4QTY6</accession>
<dbReference type="AlphaFoldDB" id="A0AAW4QTY6"/>
<dbReference type="EMBL" id="JACLPZ010000011">
    <property type="protein sequence ID" value="MBY0037451.1"/>
    <property type="molecule type" value="Genomic_DNA"/>
</dbReference>
<organism evidence="3 4">
    <name type="scientific">Bacillus cereus</name>
    <dbReference type="NCBI Taxonomy" id="1396"/>
    <lineage>
        <taxon>Bacteria</taxon>
        <taxon>Bacillati</taxon>
        <taxon>Bacillota</taxon>
        <taxon>Bacilli</taxon>
        <taxon>Bacillales</taxon>
        <taxon>Bacillaceae</taxon>
        <taxon>Bacillus</taxon>
        <taxon>Bacillus cereus group</taxon>
    </lineage>
</organism>
<dbReference type="InterPro" id="IPR003477">
    <property type="entry name" value="PemK-like"/>
</dbReference>
<dbReference type="InterPro" id="IPR011067">
    <property type="entry name" value="Plasmid_toxin/cell-grow_inhib"/>
</dbReference>
<dbReference type="Pfam" id="PF02452">
    <property type="entry name" value="PemK_toxin"/>
    <property type="match status" value="1"/>
</dbReference>
<comment type="caution">
    <text evidence="3">The sequence shown here is derived from an EMBL/GenBank/DDBJ whole genome shotgun (WGS) entry which is preliminary data.</text>
</comment>
<dbReference type="RefSeq" id="WP_000073816.1">
    <property type="nucleotide sequence ID" value="NZ_JACLPZ010000011.1"/>
</dbReference>
<evidence type="ECO:0000256" key="1">
    <source>
        <dbReference type="ARBA" id="ARBA00007521"/>
    </source>
</evidence>
<protein>
    <submittedName>
        <fullName evidence="3">Type II toxin-antitoxin system PemK/MazF family toxin</fullName>
    </submittedName>
</protein>
<evidence type="ECO:0000313" key="4">
    <source>
        <dbReference type="Proteomes" id="UP001197806"/>
    </source>
</evidence>
<dbReference type="GO" id="GO:0003677">
    <property type="term" value="F:DNA binding"/>
    <property type="evidence" value="ECO:0007669"/>
    <property type="project" value="InterPro"/>
</dbReference>